<dbReference type="AlphaFoldDB" id="A0A081BPT4"/>
<dbReference type="PANTHER" id="PTHR31885">
    <property type="entry name" value="GH04784P"/>
    <property type="match status" value="1"/>
</dbReference>
<dbReference type="GO" id="GO:0016787">
    <property type="term" value="F:hydrolase activity"/>
    <property type="evidence" value="ECO:0007669"/>
    <property type="project" value="TreeGrafter"/>
</dbReference>
<evidence type="ECO:0000256" key="2">
    <source>
        <dbReference type="ARBA" id="ARBA00007375"/>
    </source>
</evidence>
<feature type="transmembrane region" description="Helical" evidence="6">
    <location>
        <begin position="75"/>
        <end position="95"/>
    </location>
</feature>
<evidence type="ECO:0000256" key="1">
    <source>
        <dbReference type="ARBA" id="ARBA00004141"/>
    </source>
</evidence>
<comment type="subcellular location">
    <subcellularLocation>
        <location evidence="1">Membrane</location>
        <topology evidence="1">Multi-pass membrane protein</topology>
    </subcellularLocation>
</comment>
<keyword evidence="5 6" id="KW-0472">Membrane</keyword>
<feature type="transmembrane region" description="Helical" evidence="6">
    <location>
        <begin position="188"/>
        <end position="207"/>
    </location>
</feature>
<dbReference type="Pfam" id="PF07947">
    <property type="entry name" value="YhhN"/>
    <property type="match status" value="1"/>
</dbReference>
<accession>A0A081BPT4</accession>
<evidence type="ECO:0000313" key="8">
    <source>
        <dbReference type="Proteomes" id="UP000030700"/>
    </source>
</evidence>
<dbReference type="STRING" id="1499966.U14_03651"/>
<feature type="transmembrane region" description="Helical" evidence="6">
    <location>
        <begin position="47"/>
        <end position="68"/>
    </location>
</feature>
<evidence type="ECO:0008006" key="9">
    <source>
        <dbReference type="Google" id="ProtNLM"/>
    </source>
</evidence>
<dbReference type="Proteomes" id="UP000030700">
    <property type="component" value="Unassembled WGS sequence"/>
</dbReference>
<keyword evidence="3 6" id="KW-0812">Transmembrane</keyword>
<dbReference type="PANTHER" id="PTHR31885:SF6">
    <property type="entry name" value="GH04784P"/>
    <property type="match status" value="1"/>
</dbReference>
<keyword evidence="4 6" id="KW-1133">Transmembrane helix</keyword>
<evidence type="ECO:0000256" key="5">
    <source>
        <dbReference type="ARBA" id="ARBA00023136"/>
    </source>
</evidence>
<dbReference type="EMBL" id="DF820458">
    <property type="protein sequence ID" value="GAK52400.1"/>
    <property type="molecule type" value="Genomic_DNA"/>
</dbReference>
<proteinExistence type="inferred from homology"/>
<evidence type="ECO:0000256" key="3">
    <source>
        <dbReference type="ARBA" id="ARBA00022692"/>
    </source>
</evidence>
<feature type="transmembrane region" description="Helical" evidence="6">
    <location>
        <begin position="127"/>
        <end position="146"/>
    </location>
</feature>
<sequence>MMIMHFFILLSATLHICAEYANRRRLIYVFKPLTTTLILLICATRATSGYAAFILAGLLCSLIGDIFLMLPQDRFIPGLLSFLGAHICYIAAFTVGSGFRVSFLLLVPTILGVTLFIKLLPHVAMPLKIPVILYMLVILTMFWQALEQAGLAVNLHSILMLCGAALFTISDSALAFNRFVAPFRHAPLVVLGTYYAAQWCLASLARFL</sequence>
<feature type="transmembrane region" description="Helical" evidence="6">
    <location>
        <begin position="158"/>
        <end position="176"/>
    </location>
</feature>
<feature type="transmembrane region" description="Helical" evidence="6">
    <location>
        <begin position="101"/>
        <end position="120"/>
    </location>
</feature>
<dbReference type="GO" id="GO:0016020">
    <property type="term" value="C:membrane"/>
    <property type="evidence" value="ECO:0007669"/>
    <property type="project" value="UniProtKB-SubCell"/>
</dbReference>
<reference evidence="7" key="1">
    <citation type="journal article" date="2015" name="PeerJ">
        <title>First genomic representation of candidate bacterial phylum KSB3 points to enhanced environmental sensing as a trigger of wastewater bulking.</title>
        <authorList>
            <person name="Sekiguchi Y."/>
            <person name="Ohashi A."/>
            <person name="Parks D.H."/>
            <person name="Yamauchi T."/>
            <person name="Tyson G.W."/>
            <person name="Hugenholtz P."/>
        </authorList>
    </citation>
    <scope>NUCLEOTIDE SEQUENCE [LARGE SCALE GENOMIC DNA]</scope>
</reference>
<evidence type="ECO:0000256" key="4">
    <source>
        <dbReference type="ARBA" id="ARBA00022989"/>
    </source>
</evidence>
<evidence type="ECO:0000256" key="6">
    <source>
        <dbReference type="SAM" id="Phobius"/>
    </source>
</evidence>
<gene>
    <name evidence="7" type="ORF">U14_03651</name>
</gene>
<protein>
    <recommendedName>
        <fullName evidence="9">YhhN family protein</fullName>
    </recommendedName>
</protein>
<dbReference type="InterPro" id="IPR012506">
    <property type="entry name" value="TMEM86B-like"/>
</dbReference>
<comment type="similarity">
    <text evidence="2">Belongs to the TMEM86 family.</text>
</comment>
<keyword evidence="8" id="KW-1185">Reference proteome</keyword>
<organism evidence="7">
    <name type="scientific">Candidatus Moduliflexus flocculans</name>
    <dbReference type="NCBI Taxonomy" id="1499966"/>
    <lineage>
        <taxon>Bacteria</taxon>
        <taxon>Candidatus Moduliflexota</taxon>
        <taxon>Candidatus Moduliflexia</taxon>
        <taxon>Candidatus Moduliflexales</taxon>
        <taxon>Candidatus Moduliflexaceae</taxon>
    </lineage>
</organism>
<evidence type="ECO:0000313" key="7">
    <source>
        <dbReference type="EMBL" id="GAK52400.1"/>
    </source>
</evidence>
<dbReference type="HOGENOM" id="CLU_079086_6_0_0"/>
<name>A0A081BPT4_9BACT</name>